<dbReference type="EnsemblMetazoa" id="XM_038191639.1">
    <property type="protein sequence ID" value="XP_038047567.1"/>
    <property type="gene ID" value="LOC119721558"/>
</dbReference>
<feature type="domain" description="Fibronectin type-III" evidence="4">
    <location>
        <begin position="594"/>
        <end position="689"/>
    </location>
</feature>
<feature type="domain" description="Fibronectin type-III" evidence="4">
    <location>
        <begin position="1092"/>
        <end position="1186"/>
    </location>
</feature>
<feature type="region of interest" description="Disordered" evidence="3">
    <location>
        <begin position="571"/>
        <end position="597"/>
    </location>
</feature>
<feature type="domain" description="Fibronectin type-III" evidence="4">
    <location>
        <begin position="493"/>
        <end position="587"/>
    </location>
</feature>
<dbReference type="GO" id="GO:0031430">
    <property type="term" value="C:M band"/>
    <property type="evidence" value="ECO:0007669"/>
    <property type="project" value="TreeGrafter"/>
</dbReference>
<feature type="domain" description="Fibronectin type-III" evidence="4">
    <location>
        <begin position="993"/>
        <end position="1086"/>
    </location>
</feature>
<dbReference type="SMART" id="SM00060">
    <property type="entry name" value="FN3"/>
    <property type="match status" value="13"/>
</dbReference>
<dbReference type="PRINTS" id="PR00014">
    <property type="entry name" value="FNTYPEIII"/>
</dbReference>
<evidence type="ECO:0000313" key="6">
    <source>
        <dbReference type="Proteomes" id="UP000887568"/>
    </source>
</evidence>
<dbReference type="OMA" id="DRWVKAH"/>
<feature type="domain" description="Fibronectin type-III" evidence="4">
    <location>
        <begin position="190"/>
        <end position="285"/>
    </location>
</feature>
<dbReference type="InterPro" id="IPR003961">
    <property type="entry name" value="FN3_dom"/>
</dbReference>
<evidence type="ECO:0000256" key="3">
    <source>
        <dbReference type="SAM" id="MobiDB-lite"/>
    </source>
</evidence>
<feature type="domain" description="Fibronectin type-III" evidence="4">
    <location>
        <begin position="88"/>
        <end position="184"/>
    </location>
</feature>
<accession>A0A913Z767</accession>
<name>A0A913Z767_PATMI</name>
<feature type="domain" description="Fibronectin type-III" evidence="4">
    <location>
        <begin position="796"/>
        <end position="890"/>
    </location>
</feature>
<evidence type="ECO:0000256" key="1">
    <source>
        <dbReference type="ARBA" id="ARBA00022737"/>
    </source>
</evidence>
<feature type="domain" description="Fibronectin type-III" evidence="4">
    <location>
        <begin position="1188"/>
        <end position="1283"/>
    </location>
</feature>
<feature type="domain" description="Fibronectin type-III" evidence="4">
    <location>
        <begin position="695"/>
        <end position="790"/>
    </location>
</feature>
<dbReference type="Gene3D" id="2.60.40.10">
    <property type="entry name" value="Immunoglobulins"/>
    <property type="match status" value="13"/>
</dbReference>
<feature type="region of interest" description="Disordered" evidence="3">
    <location>
        <begin position="66"/>
        <end position="90"/>
    </location>
</feature>
<dbReference type="InterPro" id="IPR050964">
    <property type="entry name" value="Striated_Muscle_Regulatory"/>
</dbReference>
<feature type="region of interest" description="Disordered" evidence="3">
    <location>
        <begin position="1067"/>
        <end position="1087"/>
    </location>
</feature>
<keyword evidence="1" id="KW-0677">Repeat</keyword>
<feature type="domain" description="Fibronectin type-III" evidence="4">
    <location>
        <begin position="291"/>
        <end position="386"/>
    </location>
</feature>
<evidence type="ECO:0000256" key="2">
    <source>
        <dbReference type="ARBA" id="ARBA00023319"/>
    </source>
</evidence>
<feature type="region of interest" description="Disordered" evidence="3">
    <location>
        <begin position="971"/>
        <end position="1023"/>
    </location>
</feature>
<dbReference type="GeneID" id="119721558"/>
<feature type="region of interest" description="Disordered" evidence="3">
    <location>
        <begin position="1171"/>
        <end position="1192"/>
    </location>
</feature>
<dbReference type="Pfam" id="PF00041">
    <property type="entry name" value="fn3"/>
    <property type="match status" value="13"/>
</dbReference>
<sequence length="1287" mass="139737">MTLTWTAPASDGGSPITGYIIEKKDRFSSRWLKVKETSITETVYTVVDLKEGTEYEFRVSAENKAGVGKPSEASDKTVAKPPYDAPGAPGIPEISDVDSTHMTLTWTPPTDDGGADILGYIIEKCDADRKRWVKAHKEDMITDLTCTVADLVEGTSYMFRVSAENIAGVGESSEAAGPQKAKPPYDVPDAPNSPDVSNIDKTSVKVTWSPPEHDGGAKITGYVVERRDVGRDRWVKAHKTPLMDTSFTATDLIEGKEYEFRVSAQNKAGVGEPSAPSIAIKAKLPYDVPDAPLIPKISDVTESSMKLDWTAPKSDGGDDITDYIIEKKDRFSPRWTKAAQVQATETSCIMDGLKEGNEYQFRVIAANKAGPGKPSDSSKPTVAKSPYDVPGTPGAPVVSDITATSMTLNWSPPQSDGGTPITGYTIERKDKFSSRWSKITKEPVAETTFKVTDLKEGEEYQFRVTAENIRGPGKPGDACSFVKAKPPYDLPGKPSAPKVTDVDSSHMTVTWSPPESDGGSPITGYILEMKDTSSTRWAKVSRESISETTFKVKDLKEGTEYEFRVTAENKAGAGKPSDASKAQVAKSKYDVPGAPEKPTVSEITAVSMTLTWSPPDSNGGSPITGYVLEKRDISSKRWLKVSTETITELTFEVTGLTQGSKYEFRVSAQNKAGTGKPSAPSDVNEAKPPYDVPGAPGKPELTNDTETTIHLKWSAPKSDGGSPITSYIIEQKESFARSWTRVLETKMTNVECTVSNLKQGSEYQFRVSAENKAGVGSPSEPSNPIVAKLPYDVPSPPENVKLSPVSPTSIQLTWSAPSNDGGSPITGYYIYQKDAFSSRWNKITSEIIEETSYKVKSLADGSEAAFHVTAVNKAGESKPSESVALKIQPPGAPEAPEIEKIDNKFAVVTWSAPDNTGGSPITGYQLEKRDTAKDRWVKVTRGAIKETTFEVKDLVKDAVYEFRVAAENKAGIGEPSQPSKRAVAKLPYDVPDAPSKPEITSVNKTEMTLTWNPPGSDGGSPITRYILEKKEPFSSRWSEVIKVTETEFKVTGLKEGTEYQFRVSAENKAGVGKPSEPSESKVAKLPFDVPESPKNLAITDSKPTSLTLSWSAPDSDGGSPVTGYIIERKDKFSSRWTRVNTASIQETSFNVTGLQEGTEYEFRVIAENKAGSSKPSDSVALKIQPPGAPEAPEIEKIDNKFAVVTWSPPDSTGGSPITGYHLERRDTAKDRWVKVTRGAIKETKFEVKDLVKDAEYEFRVAAENKAGIGEPSLPSKRAVAKLPYELY</sequence>
<dbReference type="PANTHER" id="PTHR13817">
    <property type="entry name" value="TITIN"/>
    <property type="match status" value="1"/>
</dbReference>
<dbReference type="GO" id="GO:0045214">
    <property type="term" value="P:sarcomere organization"/>
    <property type="evidence" value="ECO:0007669"/>
    <property type="project" value="TreeGrafter"/>
</dbReference>
<feature type="compositionally biased region" description="Polar residues" evidence="3">
    <location>
        <begin position="998"/>
        <end position="1013"/>
    </location>
</feature>
<dbReference type="FunFam" id="2.60.40.10:FF:000127">
    <property type="entry name" value="titin isoform X1"/>
    <property type="match status" value="7"/>
</dbReference>
<keyword evidence="2" id="KW-0393">Immunoglobulin domain</keyword>
<feature type="domain" description="Fibronectin type-III" evidence="4">
    <location>
        <begin position="892"/>
        <end position="987"/>
    </location>
</feature>
<feature type="domain" description="Fibronectin type-III" evidence="4">
    <location>
        <begin position="1"/>
        <end position="82"/>
    </location>
</feature>
<dbReference type="SUPFAM" id="SSF49265">
    <property type="entry name" value="Fibronectin type III"/>
    <property type="match status" value="7"/>
</dbReference>
<feature type="region of interest" description="Disordered" evidence="3">
    <location>
        <begin position="669"/>
        <end position="700"/>
    </location>
</feature>
<dbReference type="PANTHER" id="PTHR13817:SF151">
    <property type="entry name" value="TITIN"/>
    <property type="match status" value="1"/>
</dbReference>
<dbReference type="CDD" id="cd00063">
    <property type="entry name" value="FN3"/>
    <property type="match status" value="13"/>
</dbReference>
<feature type="domain" description="Fibronectin type-III" evidence="4">
    <location>
        <begin position="392"/>
        <end position="487"/>
    </location>
</feature>
<keyword evidence="6" id="KW-1185">Reference proteome</keyword>
<evidence type="ECO:0000313" key="5">
    <source>
        <dbReference type="EnsemblMetazoa" id="XP_038047567.1"/>
    </source>
</evidence>
<feature type="region of interest" description="Disordered" evidence="3">
    <location>
        <begin position="170"/>
        <end position="199"/>
    </location>
</feature>
<evidence type="ECO:0000259" key="4">
    <source>
        <dbReference type="PROSITE" id="PS50853"/>
    </source>
</evidence>
<proteinExistence type="predicted"/>
<protein>
    <recommendedName>
        <fullName evidence="4">Fibronectin type-III domain-containing protein</fullName>
    </recommendedName>
</protein>
<dbReference type="InterPro" id="IPR036116">
    <property type="entry name" value="FN3_sf"/>
</dbReference>
<feature type="region of interest" description="Disordered" evidence="3">
    <location>
        <begin position="368"/>
        <end position="393"/>
    </location>
</feature>
<reference evidence="5" key="1">
    <citation type="submission" date="2022-11" db="UniProtKB">
        <authorList>
            <consortium name="EnsemblMetazoa"/>
        </authorList>
    </citation>
    <scope>IDENTIFICATION</scope>
</reference>
<dbReference type="OrthoDB" id="504170at2759"/>
<dbReference type="FunFam" id="2.60.40.10:FF:000034">
    <property type="entry name" value="Titin isoform A"/>
    <property type="match status" value="6"/>
</dbReference>
<dbReference type="PROSITE" id="PS50853">
    <property type="entry name" value="FN3"/>
    <property type="match status" value="13"/>
</dbReference>
<dbReference type="Proteomes" id="UP000887568">
    <property type="component" value="Unplaced"/>
</dbReference>
<feature type="region of interest" description="Disordered" evidence="3">
    <location>
        <begin position="490"/>
        <end position="521"/>
    </location>
</feature>
<organism evidence="5 6">
    <name type="scientific">Patiria miniata</name>
    <name type="common">Bat star</name>
    <name type="synonym">Asterina miniata</name>
    <dbReference type="NCBI Taxonomy" id="46514"/>
    <lineage>
        <taxon>Eukaryota</taxon>
        <taxon>Metazoa</taxon>
        <taxon>Echinodermata</taxon>
        <taxon>Eleutherozoa</taxon>
        <taxon>Asterozoa</taxon>
        <taxon>Asteroidea</taxon>
        <taxon>Valvatacea</taxon>
        <taxon>Valvatida</taxon>
        <taxon>Asterinidae</taxon>
        <taxon>Patiria</taxon>
    </lineage>
</organism>
<dbReference type="RefSeq" id="XP_038047567.1">
    <property type="nucleotide sequence ID" value="XM_038191639.1"/>
</dbReference>
<dbReference type="InterPro" id="IPR013783">
    <property type="entry name" value="Ig-like_fold"/>
</dbReference>